<dbReference type="NCBIfam" id="TIGR00177">
    <property type="entry name" value="molyb_syn"/>
    <property type="match status" value="1"/>
</dbReference>
<dbReference type="Pfam" id="PF02464">
    <property type="entry name" value="CinA"/>
    <property type="match status" value="1"/>
</dbReference>
<accession>A0A1S6INB6</accession>
<dbReference type="HAMAP" id="MF_00226_B">
    <property type="entry name" value="CinA_B"/>
    <property type="match status" value="1"/>
</dbReference>
<dbReference type="PIRSF" id="PIRSF006728">
    <property type="entry name" value="CinA"/>
    <property type="match status" value="1"/>
</dbReference>
<dbReference type="Pfam" id="PF00994">
    <property type="entry name" value="MoCF_biosynth"/>
    <property type="match status" value="1"/>
</dbReference>
<dbReference type="InterPro" id="IPR036425">
    <property type="entry name" value="MoaB/Mog-like_dom_sf"/>
</dbReference>
<dbReference type="RefSeq" id="WP_062472112.1">
    <property type="nucleotide sequence ID" value="NZ_BBYN01000037.1"/>
</dbReference>
<dbReference type="InterPro" id="IPR001453">
    <property type="entry name" value="MoaB/Mog_dom"/>
</dbReference>
<dbReference type="InterPro" id="IPR008136">
    <property type="entry name" value="CinA_C"/>
</dbReference>
<name>A0A1S6INB6_9LACT</name>
<dbReference type="STRING" id="708126.BW727_100623"/>
<dbReference type="NCBIfam" id="NF001813">
    <property type="entry name" value="PRK00549.1"/>
    <property type="match status" value="1"/>
</dbReference>
<dbReference type="NCBIfam" id="TIGR00199">
    <property type="entry name" value="PncC_domain"/>
    <property type="match status" value="1"/>
</dbReference>
<gene>
    <name evidence="1 3" type="primary">cinA</name>
    <name evidence="3" type="ORF">BW727_100623</name>
</gene>
<evidence type="ECO:0000313" key="3">
    <source>
        <dbReference type="EMBL" id="AQS53016.1"/>
    </source>
</evidence>
<dbReference type="PANTHER" id="PTHR13939:SF0">
    <property type="entry name" value="NMN AMIDOHYDROLASE-LIKE PROTEIN YFAY"/>
    <property type="match status" value="1"/>
</dbReference>
<dbReference type="InterPro" id="IPR041424">
    <property type="entry name" value="CinA_KH"/>
</dbReference>
<evidence type="ECO:0000259" key="2">
    <source>
        <dbReference type="SMART" id="SM00852"/>
    </source>
</evidence>
<dbReference type="CDD" id="cd00885">
    <property type="entry name" value="cinA"/>
    <property type="match status" value="1"/>
</dbReference>
<dbReference type="SUPFAM" id="SSF53218">
    <property type="entry name" value="Molybdenum cofactor biosynthesis proteins"/>
    <property type="match status" value="1"/>
</dbReference>
<organism evidence="3 4">
    <name type="scientific">Jeotgalibaca dankookensis</name>
    <dbReference type="NCBI Taxonomy" id="708126"/>
    <lineage>
        <taxon>Bacteria</taxon>
        <taxon>Bacillati</taxon>
        <taxon>Bacillota</taxon>
        <taxon>Bacilli</taxon>
        <taxon>Lactobacillales</taxon>
        <taxon>Carnobacteriaceae</taxon>
        <taxon>Jeotgalibaca</taxon>
    </lineage>
</organism>
<dbReference type="Proteomes" id="UP000188993">
    <property type="component" value="Chromosome"/>
</dbReference>
<evidence type="ECO:0000313" key="4">
    <source>
        <dbReference type="Proteomes" id="UP000188993"/>
    </source>
</evidence>
<dbReference type="KEGG" id="jda:BW727_100623"/>
<dbReference type="PANTHER" id="PTHR13939">
    <property type="entry name" value="NICOTINAMIDE-NUCLEOTIDE AMIDOHYDROLASE PNCC"/>
    <property type="match status" value="1"/>
</dbReference>
<dbReference type="Gene3D" id="3.90.950.20">
    <property type="entry name" value="CinA-like"/>
    <property type="match status" value="1"/>
</dbReference>
<feature type="domain" description="MoaB/Mog" evidence="2">
    <location>
        <begin position="4"/>
        <end position="170"/>
    </location>
</feature>
<dbReference type="SMART" id="SM00852">
    <property type="entry name" value="MoCF_biosynth"/>
    <property type="match status" value="1"/>
</dbReference>
<dbReference type="NCBIfam" id="TIGR00200">
    <property type="entry name" value="cinA_nterm"/>
    <property type="match status" value="1"/>
</dbReference>
<dbReference type="Gene3D" id="3.40.980.10">
    <property type="entry name" value="MoaB/Mog-like domain"/>
    <property type="match status" value="1"/>
</dbReference>
<dbReference type="InterPro" id="IPR050101">
    <property type="entry name" value="CinA"/>
</dbReference>
<dbReference type="SUPFAM" id="SSF142433">
    <property type="entry name" value="CinA-like"/>
    <property type="match status" value="1"/>
</dbReference>
<dbReference type="OrthoDB" id="9801454at2"/>
<dbReference type="InterPro" id="IPR008135">
    <property type="entry name" value="Competence-induced_CinA"/>
</dbReference>
<dbReference type="AlphaFoldDB" id="A0A1S6INB6"/>
<dbReference type="Gene3D" id="3.30.70.2860">
    <property type="match status" value="1"/>
</dbReference>
<comment type="similarity">
    <text evidence="1">Belongs to the CinA family.</text>
</comment>
<sequence length="415" mass="46135">MIAEIICIGTELLMGQVVNTNATYIADNLSQLGVNAYFQTVVGDNVDRIEEAIKIAEKRSDLLIFSGGLGPTQDDVTKQTVANCLNEPLVLDQEALEQIETFFKKTNREMTESNKQQALTFLNGRSFQNKNGHAIGTWIEKGQNSYLLLPGPPKELKLMLEDSVYPFLEVRVGKNRDFIISKTLRFYGIGESTLVNRLNDLIEKQTNPTIAPYAGEHEVTLRITASGNGVEECEKMIKKVTDKIIDRVGDYYYGEGYNNSLVKVVGNLLRDNKKTISAAESLTGGLFQSQMVSIPKSGDFFVGGIVTYHTEIKYQVLGVPERVIKEYGVVSEECAISMAENCLKLFGTDIGISFTGVAGPEPLEGNEAGTVWIGLSFKNKDSVAYKYHFMHNREGNRQRTVMQGLDLLRRSLNNN</sequence>
<dbReference type="InterPro" id="IPR036653">
    <property type="entry name" value="CinA-like_C"/>
</dbReference>
<proteinExistence type="inferred from homology"/>
<protein>
    <recommendedName>
        <fullName evidence="1">Putative competence-damage inducible protein</fullName>
    </recommendedName>
</protein>
<evidence type="ECO:0000256" key="1">
    <source>
        <dbReference type="HAMAP-Rule" id="MF_00226"/>
    </source>
</evidence>
<dbReference type="Pfam" id="PF18146">
    <property type="entry name" value="CinA_KH"/>
    <property type="match status" value="1"/>
</dbReference>
<reference evidence="3 4" key="1">
    <citation type="journal article" date="2014" name="Int. J. Syst. Evol. Microbiol.">
        <title>Jeotgalibaca dankookensis gen. nov., sp. nov., a member of the family Carnobacteriaceae, isolated from seujeot (Korean traditional food).</title>
        <authorList>
            <person name="Lee D.G."/>
            <person name="Trujillo M.E."/>
            <person name="Kang H."/>
            <person name="Ahn T.Y."/>
        </authorList>
    </citation>
    <scope>NUCLEOTIDE SEQUENCE [LARGE SCALE GENOMIC DNA]</scope>
    <source>
        <strain evidence="3 4">EX-07</strain>
    </source>
</reference>
<keyword evidence="4" id="KW-1185">Reference proteome</keyword>
<dbReference type="EMBL" id="CP019728">
    <property type="protein sequence ID" value="AQS53016.1"/>
    <property type="molecule type" value="Genomic_DNA"/>
</dbReference>